<dbReference type="STRING" id="1409788.NC99_34060"/>
<dbReference type="EMBL" id="LGIA01000177">
    <property type="protein sequence ID" value="KOH43784.1"/>
    <property type="molecule type" value="Genomic_DNA"/>
</dbReference>
<keyword evidence="2" id="KW-1185">Reference proteome</keyword>
<proteinExistence type="predicted"/>
<dbReference type="RefSeq" id="WP_053185710.1">
    <property type="nucleotide sequence ID" value="NZ_LGIA01000177.1"/>
</dbReference>
<dbReference type="OrthoDB" id="9804010at2"/>
<dbReference type="Pfam" id="PF02566">
    <property type="entry name" value="OsmC"/>
    <property type="match status" value="1"/>
</dbReference>
<evidence type="ECO:0000313" key="1">
    <source>
        <dbReference type="EMBL" id="KOH43784.1"/>
    </source>
</evidence>
<dbReference type="Proteomes" id="UP000036958">
    <property type="component" value="Unassembled WGS sequence"/>
</dbReference>
<dbReference type="SUPFAM" id="SSF82784">
    <property type="entry name" value="OsmC-like"/>
    <property type="match status" value="1"/>
</dbReference>
<organism evidence="1 2">
    <name type="scientific">Sunxiuqinia dokdonensis</name>
    <dbReference type="NCBI Taxonomy" id="1409788"/>
    <lineage>
        <taxon>Bacteria</taxon>
        <taxon>Pseudomonadati</taxon>
        <taxon>Bacteroidota</taxon>
        <taxon>Bacteroidia</taxon>
        <taxon>Marinilabiliales</taxon>
        <taxon>Prolixibacteraceae</taxon>
        <taxon>Sunxiuqinia</taxon>
    </lineage>
</organism>
<dbReference type="InterPro" id="IPR036102">
    <property type="entry name" value="OsmC/Ohrsf"/>
</dbReference>
<name>A0A0L8V5R6_9BACT</name>
<comment type="caution">
    <text evidence="1">The sequence shown here is derived from an EMBL/GenBank/DDBJ whole genome shotgun (WGS) entry which is preliminary data.</text>
</comment>
<accession>A0A0L8V5R6</accession>
<dbReference type="Gene3D" id="3.30.300.20">
    <property type="match status" value="1"/>
</dbReference>
<reference evidence="2" key="1">
    <citation type="submission" date="2015-07" db="EMBL/GenBank/DDBJ databases">
        <title>Genome sequencing of Sunxiuqinia dokdonensis strain SK.</title>
        <authorList>
            <person name="Ahn S."/>
            <person name="Kim B.-C."/>
        </authorList>
    </citation>
    <scope>NUCLEOTIDE SEQUENCE [LARGE SCALE GENOMIC DNA]</scope>
    <source>
        <strain evidence="2">SK</strain>
    </source>
</reference>
<protein>
    <submittedName>
        <fullName evidence="1">Osmotically inducible protein C</fullName>
    </submittedName>
</protein>
<evidence type="ECO:0000313" key="2">
    <source>
        <dbReference type="Proteomes" id="UP000036958"/>
    </source>
</evidence>
<dbReference type="PANTHER" id="PTHR34352:SF1">
    <property type="entry name" value="PROTEIN YHFA"/>
    <property type="match status" value="1"/>
</dbReference>
<dbReference type="InterPro" id="IPR015946">
    <property type="entry name" value="KH_dom-like_a/b"/>
</dbReference>
<gene>
    <name evidence="1" type="ORF">NC99_34060</name>
</gene>
<dbReference type="PANTHER" id="PTHR34352">
    <property type="entry name" value="PROTEIN YHFA"/>
    <property type="match status" value="1"/>
</dbReference>
<dbReference type="AlphaFoldDB" id="A0A0L8V5R6"/>
<sequence>MKHIVDLAWKENMAFETEQDGHKLIIDAGTESGGNDLGPRPKKLMLTALAGCTGIDVISILKKMKIVPDAFRVVVEGDVTEEHPKKYAEVKVIYEFKGKDLPLDKLEKAVNLSEEKYCGVSAVYRDSMKMSSEIRVIE</sequence>
<dbReference type="InterPro" id="IPR003718">
    <property type="entry name" value="OsmC/Ohr_fam"/>
</dbReference>